<reference evidence="2" key="6">
    <citation type="submission" date="2011-05" db="EMBL/GenBank/DDBJ databases">
        <title>Complete sequence of Collimonas fungivorans Ter331.</title>
        <authorList>
            <person name="Leveau J.H."/>
        </authorList>
    </citation>
    <scope>NUCLEOTIDE SEQUENCE [LARGE SCALE GENOMIC DNA]</scope>
    <source>
        <strain evidence="2">Ter331</strain>
    </source>
</reference>
<proteinExistence type="predicted"/>
<dbReference type="InterPro" id="IPR006498">
    <property type="entry name" value="Tail_tube"/>
</dbReference>
<dbReference type="STRING" id="1005048.CFU_1014"/>
<dbReference type="EMBL" id="CP002745">
    <property type="protein sequence ID" value="AEK60846.1"/>
    <property type="molecule type" value="Genomic_DNA"/>
</dbReference>
<dbReference type="HOGENOM" id="CLU_130297_2_1_4"/>
<accession>G0AIR3</accession>
<evidence type="ECO:0000313" key="2">
    <source>
        <dbReference type="Proteomes" id="UP000008392"/>
    </source>
</evidence>
<organism evidence="1 2">
    <name type="scientific">Collimonas fungivorans (strain Ter331)</name>
    <dbReference type="NCBI Taxonomy" id="1005048"/>
    <lineage>
        <taxon>Bacteria</taxon>
        <taxon>Pseudomonadati</taxon>
        <taxon>Pseudomonadota</taxon>
        <taxon>Betaproteobacteria</taxon>
        <taxon>Burkholderiales</taxon>
        <taxon>Oxalobacteraceae</taxon>
        <taxon>Collimonas</taxon>
    </lineage>
</organism>
<name>G0AIR3_COLFT</name>
<reference evidence="1 2" key="3">
    <citation type="journal article" date="2008" name="FEMS Microbiol. Ecol.">
        <title>Identification and characterization of genes underlying chitinolysis in Collimonas fungivorans Ter331.</title>
        <authorList>
            <person name="Fritsche K."/>
            <person name="de Boer W."/>
            <person name="Gerards S."/>
            <person name="van den Berg M."/>
            <person name="van Veen J.A."/>
            <person name="Leveau J.H."/>
        </authorList>
    </citation>
    <scope>NUCLEOTIDE SEQUENCE [LARGE SCALE GENOMIC DNA]</scope>
    <source>
        <strain evidence="1 2">Ter331</strain>
    </source>
</reference>
<dbReference type="Proteomes" id="UP000008392">
    <property type="component" value="Chromosome"/>
</dbReference>
<dbReference type="eggNOG" id="COG3498">
    <property type="taxonomic scope" value="Bacteria"/>
</dbReference>
<dbReference type="AlphaFoldDB" id="G0AIR3"/>
<reference evidence="1 2" key="5">
    <citation type="journal article" date="2011" name="ISME J.">
        <title>Dual transcriptional profiling of a bacterial/fungal confrontation: Collimonas fungivorans versus Aspergillus niger.</title>
        <authorList>
            <person name="Mela F."/>
            <person name="Fritsche K."/>
            <person name="de Boer W."/>
            <person name="van Veen J.A."/>
            <person name="de Graaff L.H."/>
            <person name="van den Berg M."/>
            <person name="Leveau J.H."/>
        </authorList>
    </citation>
    <scope>NUCLEOTIDE SEQUENCE [LARGE SCALE GENOMIC DNA]</scope>
    <source>
        <strain evidence="1 2">Ter331</strain>
    </source>
</reference>
<dbReference type="KEGG" id="cfu:CFU_1014"/>
<reference evidence="1 2" key="4">
    <citation type="journal article" date="2010" name="Environ. Microbiol.">
        <title>The bacterial genus Collimonas: mycophagy, weathering and other adaptive solutions to life in oligotrophic soil environments.</title>
        <authorList>
            <person name="Leveau J.H."/>
            <person name="Uroz S."/>
            <person name="de Boer W."/>
        </authorList>
    </citation>
    <scope>NUCLEOTIDE SEQUENCE [LARGE SCALE GENOMIC DNA]</scope>
    <source>
        <strain evidence="1 2">Ter331</strain>
    </source>
</reference>
<keyword evidence="2" id="KW-1185">Reference proteome</keyword>
<gene>
    <name evidence="1" type="ordered locus">CFU_1014</name>
</gene>
<dbReference type="RefSeq" id="WP_014005001.1">
    <property type="nucleotide sequence ID" value="NC_015856.1"/>
</dbReference>
<dbReference type="NCBIfam" id="TIGR01611">
    <property type="entry name" value="tail_tube"/>
    <property type="match status" value="1"/>
</dbReference>
<dbReference type="Pfam" id="PF04985">
    <property type="entry name" value="Phage_tube"/>
    <property type="match status" value="1"/>
</dbReference>
<reference evidence="1 2" key="2">
    <citation type="journal article" date="2006" name="J. Microbiol. Methods">
        <title>Genomic flank-sequencing of plasposon insertion sites for rapid identification of functional genes.</title>
        <authorList>
            <person name="Leveau J.H."/>
            <person name="Gerards S."/>
            <person name="Fritsche K."/>
            <person name="Zondag G."/>
            <person name="van Veen J.A."/>
        </authorList>
    </citation>
    <scope>NUCLEOTIDE SEQUENCE [LARGE SCALE GENOMIC DNA]</scope>
    <source>
        <strain evidence="1 2">Ter331</strain>
    </source>
</reference>
<evidence type="ECO:0000313" key="1">
    <source>
        <dbReference type="EMBL" id="AEK60846.1"/>
    </source>
</evidence>
<sequence length="169" mass="18453">MGLPRKLKDFNLFNDGASYMGMVPELTLPKLTRKMEEYRAAGMTGPVKVDFGSEAINLEWTAGGLLEDALKQYGATSHNAVQLRFAGAYQNDDDGITSAVEVVVRGRHQEIDMGSAKQATDTNHKYNTTCSYYKLSVDGVVLIELDFMGGIEKVGGVDRNADIRKAIGL</sequence>
<reference evidence="1 2" key="1">
    <citation type="journal article" date="2004" name="Environ. Microbiol.">
        <title>Phylogeny-function analysis of (meta)genomic libraries: screening for expression of ribosomal RNA genes by large-insert library fluorescent in situ hybridization (LIL-FISH).</title>
        <authorList>
            <person name="Leveau J.H."/>
            <person name="Gerards S."/>
            <person name="de Boer W."/>
            <person name="van Veen J.A."/>
        </authorList>
    </citation>
    <scope>NUCLEOTIDE SEQUENCE [LARGE SCALE GENOMIC DNA]</scope>
    <source>
        <strain evidence="1 2">Ter331</strain>
    </source>
</reference>
<protein>
    <submittedName>
        <fullName evidence="1">Phage-related tail protein</fullName>
    </submittedName>
</protein>